<proteinExistence type="inferred from homology"/>
<evidence type="ECO:0000256" key="2">
    <source>
        <dbReference type="ARBA" id="ARBA00022980"/>
    </source>
</evidence>
<name>A0A0H4T4J0_9BACT</name>
<dbReference type="InterPro" id="IPR013005">
    <property type="entry name" value="Ribosomal_uL4-like"/>
</dbReference>
<evidence type="ECO:0000256" key="3">
    <source>
        <dbReference type="ARBA" id="ARBA00023274"/>
    </source>
</evidence>
<dbReference type="SUPFAM" id="SSF52166">
    <property type="entry name" value="Ribosomal protein L4"/>
    <property type="match status" value="1"/>
</dbReference>
<evidence type="ECO:0000256" key="1">
    <source>
        <dbReference type="ARBA" id="ARBA00010528"/>
    </source>
</evidence>
<dbReference type="NCBIfam" id="TIGR03953">
    <property type="entry name" value="rplD_bact"/>
    <property type="match status" value="1"/>
</dbReference>
<gene>
    <name evidence="5 7" type="primary">rplD</name>
</gene>
<comment type="function">
    <text evidence="5">Forms part of the polypeptide exit tunnel.</text>
</comment>
<evidence type="ECO:0000256" key="6">
    <source>
        <dbReference type="SAM" id="MobiDB-lite"/>
    </source>
</evidence>
<organism evidence="7">
    <name type="scientific">uncultured Gemmatimonadetes bacterium Rifle_16ft_4_minimus_1650</name>
    <dbReference type="NCBI Taxonomy" id="1665094"/>
    <lineage>
        <taxon>Bacteria</taxon>
        <taxon>Pseudomonadati</taxon>
        <taxon>Gemmatimonadota</taxon>
        <taxon>environmental samples</taxon>
    </lineage>
</organism>
<feature type="region of interest" description="Disordered" evidence="6">
    <location>
        <begin position="52"/>
        <end position="80"/>
    </location>
</feature>
<evidence type="ECO:0000313" key="7">
    <source>
        <dbReference type="EMBL" id="AKQ01312.1"/>
    </source>
</evidence>
<dbReference type="InterPro" id="IPR002136">
    <property type="entry name" value="Ribosomal_uL4"/>
</dbReference>
<protein>
    <recommendedName>
        <fullName evidence="4 5">Large ribosomal subunit protein uL4</fullName>
    </recommendedName>
</protein>
<evidence type="ECO:0000256" key="5">
    <source>
        <dbReference type="HAMAP-Rule" id="MF_01328"/>
    </source>
</evidence>
<feature type="compositionally biased region" description="Low complexity" evidence="6">
    <location>
        <begin position="219"/>
        <end position="237"/>
    </location>
</feature>
<dbReference type="GO" id="GO:0003735">
    <property type="term" value="F:structural constituent of ribosome"/>
    <property type="evidence" value="ECO:0007669"/>
    <property type="project" value="InterPro"/>
</dbReference>
<keyword evidence="3 5" id="KW-0687">Ribonucleoprotein</keyword>
<evidence type="ECO:0000256" key="4">
    <source>
        <dbReference type="ARBA" id="ARBA00035244"/>
    </source>
</evidence>
<feature type="compositionally biased region" description="Basic residues" evidence="6">
    <location>
        <begin position="238"/>
        <end position="254"/>
    </location>
</feature>
<dbReference type="PANTHER" id="PTHR10746:SF6">
    <property type="entry name" value="LARGE RIBOSOMAL SUBUNIT PROTEIN UL4M"/>
    <property type="match status" value="1"/>
</dbReference>
<comment type="similarity">
    <text evidence="1 5">Belongs to the universal ribosomal protein uL4 family.</text>
</comment>
<dbReference type="GO" id="GO:0005840">
    <property type="term" value="C:ribosome"/>
    <property type="evidence" value="ECO:0007669"/>
    <property type="project" value="UniProtKB-KW"/>
</dbReference>
<dbReference type="PANTHER" id="PTHR10746">
    <property type="entry name" value="50S RIBOSOMAL PROTEIN L4"/>
    <property type="match status" value="1"/>
</dbReference>
<dbReference type="GO" id="GO:0019843">
    <property type="term" value="F:rRNA binding"/>
    <property type="evidence" value="ECO:0007669"/>
    <property type="project" value="UniProtKB-UniRule"/>
</dbReference>
<keyword evidence="5" id="KW-0699">rRNA-binding</keyword>
<dbReference type="GO" id="GO:0006412">
    <property type="term" value="P:translation"/>
    <property type="evidence" value="ECO:0007669"/>
    <property type="project" value="UniProtKB-UniRule"/>
</dbReference>
<dbReference type="Pfam" id="PF00573">
    <property type="entry name" value="Ribosomal_L4"/>
    <property type="match status" value="1"/>
</dbReference>
<dbReference type="Gene3D" id="3.40.1370.10">
    <property type="match status" value="1"/>
</dbReference>
<reference evidence="7" key="1">
    <citation type="journal article" date="2015" name="ISME J.">
        <title>Aquifer environment selects for microbial species cohorts in sediment and groundwater.</title>
        <authorList>
            <person name="Hug L.A."/>
            <person name="Thomas B.C."/>
            <person name="Brown C.T."/>
            <person name="Frischkorn K.R."/>
            <person name="Williams K.H."/>
            <person name="Tringe S.G."/>
            <person name="Banfield J.F."/>
        </authorList>
    </citation>
    <scope>NUCLEOTIDE SEQUENCE</scope>
</reference>
<keyword evidence="5" id="KW-0694">RNA-binding</keyword>
<accession>A0A0H4T4J0</accession>
<comment type="function">
    <text evidence="5">One of the primary rRNA binding proteins, this protein initially binds near the 5'-end of the 23S rRNA. It is important during the early stages of 50S assembly. It makes multiple contacts with different domains of the 23S rRNA in the assembled 50S subunit and ribosome.</text>
</comment>
<dbReference type="HAMAP" id="MF_01328_B">
    <property type="entry name" value="Ribosomal_uL4_B"/>
    <property type="match status" value="1"/>
</dbReference>
<sequence>MLEALHFTAAGQRKGSHQLPAEYDGVVNQAVLHQAVRTYRNNQRHGTAATKTRGFVSGGNQKPWRQKGTGRARQGSTRAAQWPGGGTVFGPMPRSYRTDINRKVRQLARRSALNARAAGGQIYVIEQLEFEKPKTSQMASLLEKLELSGRKVLVLTDGHRPEVYRSGRNIPDLEVMAYRDAAAYDVLWADAVVVEEAAVGGQAVAGKATTARAKRAERAAQGAARPKAAAKQSAAKAKSAKPKKPSASKKKGTE</sequence>
<dbReference type="InterPro" id="IPR023574">
    <property type="entry name" value="Ribosomal_uL4_dom_sf"/>
</dbReference>
<dbReference type="EMBL" id="KT006960">
    <property type="protein sequence ID" value="AKQ01312.1"/>
    <property type="molecule type" value="Genomic_DNA"/>
</dbReference>
<dbReference type="AlphaFoldDB" id="A0A0H4T4J0"/>
<dbReference type="GO" id="GO:1990904">
    <property type="term" value="C:ribonucleoprotein complex"/>
    <property type="evidence" value="ECO:0007669"/>
    <property type="project" value="UniProtKB-KW"/>
</dbReference>
<feature type="region of interest" description="Disordered" evidence="6">
    <location>
        <begin position="205"/>
        <end position="254"/>
    </location>
</feature>
<keyword evidence="2 5" id="KW-0689">Ribosomal protein</keyword>
<comment type="subunit">
    <text evidence="5">Part of the 50S ribosomal subunit.</text>
</comment>